<feature type="transmembrane region" description="Helical" evidence="6">
    <location>
        <begin position="776"/>
        <end position="798"/>
    </location>
</feature>
<organism evidence="8 9">
    <name type="scientific">Jiangella alkaliphila</name>
    <dbReference type="NCBI Taxonomy" id="419479"/>
    <lineage>
        <taxon>Bacteria</taxon>
        <taxon>Bacillati</taxon>
        <taxon>Actinomycetota</taxon>
        <taxon>Actinomycetes</taxon>
        <taxon>Jiangellales</taxon>
        <taxon>Jiangellaceae</taxon>
        <taxon>Jiangella</taxon>
    </lineage>
</organism>
<dbReference type="PANTHER" id="PTHR30287">
    <property type="entry name" value="MEMBRANE COMPONENT OF PREDICTED ABC SUPERFAMILY METABOLITE UPTAKE TRANSPORTER"/>
    <property type="match status" value="1"/>
</dbReference>
<evidence type="ECO:0000313" key="9">
    <source>
        <dbReference type="Proteomes" id="UP000182977"/>
    </source>
</evidence>
<keyword evidence="4 6" id="KW-1133">Transmembrane helix</keyword>
<keyword evidence="9" id="KW-1185">Reference proteome</keyword>
<evidence type="ECO:0000256" key="4">
    <source>
        <dbReference type="ARBA" id="ARBA00022989"/>
    </source>
</evidence>
<evidence type="ECO:0000256" key="2">
    <source>
        <dbReference type="ARBA" id="ARBA00022475"/>
    </source>
</evidence>
<feature type="transmembrane region" description="Helical" evidence="6">
    <location>
        <begin position="818"/>
        <end position="838"/>
    </location>
</feature>
<evidence type="ECO:0000256" key="5">
    <source>
        <dbReference type="ARBA" id="ARBA00023136"/>
    </source>
</evidence>
<feature type="transmembrane region" description="Helical" evidence="6">
    <location>
        <begin position="30"/>
        <end position="51"/>
    </location>
</feature>
<protein>
    <submittedName>
        <fullName evidence="8">Putative ABC transport system permease protein</fullName>
    </submittedName>
</protein>
<dbReference type="PANTHER" id="PTHR30287:SF1">
    <property type="entry name" value="INNER MEMBRANE PROTEIN"/>
    <property type="match status" value="1"/>
</dbReference>
<keyword evidence="2" id="KW-1003">Cell membrane</keyword>
<name>A0A1H2FVQ0_9ACTN</name>
<feature type="transmembrane region" description="Helical" evidence="6">
    <location>
        <begin position="503"/>
        <end position="523"/>
    </location>
</feature>
<feature type="transmembrane region" description="Helical" evidence="6">
    <location>
        <begin position="448"/>
        <end position="466"/>
    </location>
</feature>
<dbReference type="InterPro" id="IPR003838">
    <property type="entry name" value="ABC3_permease_C"/>
</dbReference>
<dbReference type="Pfam" id="PF02687">
    <property type="entry name" value="FtsX"/>
    <property type="match status" value="2"/>
</dbReference>
<feature type="transmembrane region" description="Helical" evidence="6">
    <location>
        <begin position="278"/>
        <end position="301"/>
    </location>
</feature>
<feature type="transmembrane region" description="Helical" evidence="6">
    <location>
        <begin position="374"/>
        <end position="395"/>
    </location>
</feature>
<dbReference type="GO" id="GO:0005886">
    <property type="term" value="C:plasma membrane"/>
    <property type="evidence" value="ECO:0007669"/>
    <property type="project" value="UniProtKB-SubCell"/>
</dbReference>
<reference evidence="9" key="1">
    <citation type="submission" date="2016-10" db="EMBL/GenBank/DDBJ databases">
        <authorList>
            <person name="Varghese N."/>
            <person name="Submissions S."/>
        </authorList>
    </citation>
    <scope>NUCLEOTIDE SEQUENCE [LARGE SCALE GENOMIC DNA]</scope>
    <source>
        <strain evidence="9">DSM 45079</strain>
    </source>
</reference>
<feature type="transmembrane region" description="Helical" evidence="6">
    <location>
        <begin position="732"/>
        <end position="755"/>
    </location>
</feature>
<sequence length="856" mass="86016">MVSGPAQCGSATGSLRDIARKTIKGRKAGFVGAFLAVLLASVLVTALGVLVESGVRGGLPPQRYAGADVVVSGVQALPVVEDTDFALSERVRLPGDVVGAVADVPGVESAAGDIGVPVSVVADGAVADSSRPVAGHGWSAAALTPFTVAEGGAAPGRSDEVALEQDLAADLGLGAGDHVELAVGGVAADYTVTGLVSRADGDDARELAVFLTDERAGELAGAPDRWDAVGVVAADGESASALADRIAEAVPDLRTYTGDARGHVEFFDIGQARGELTVLAASLAGTTVLIAMFVVAGTLALSIQQRRREFALLRAVGATRKQVRRLVGAEVMLISTTAAVLGAVPGYLAAVALGRAFAGSGLLPADFQLAMSPVPGLAAVVLCLVTARLAGWVAARRPARLNPVEALGESAVEEPRLGAGRVISGVLLILLGFASSGIPLLVPGMVGVAGAVMGALLLAVGVALLGPRVLGAAAGLLGGPVRRLSPVHGYLATANMRANSRRLAAAVTPIVLAVAFVSVQVFSQSTLAAAAGRQAVDGVVADHVVTGQDGGVGAAVTDELRSELGDDATVTPVVHSEIVVRYDELGEPTQEAYAAQGLDPRGLERTLDLEVREGDLGELRDGTVALSRTGSATFGASVGETVDLVLGDGTEISPTVVAIYGRGLGFGDVTLPHDQLAAHTTTGQDSWVLIGGGDADTVAQVAAEHPGLVAGTGADLSAAGSAERATESSTTLVAILALLAYLAVSVVNTLVMATAERTREFALLRLAGAGRRHVLAMMRVEAAVIVVVSVAVGLLVALPPLVGVSIGLTESPLPSISPAGFAGIVLGTALLGFLAIGVPARAAMRLRPVDAIGLRE</sequence>
<evidence type="ECO:0000256" key="3">
    <source>
        <dbReference type="ARBA" id="ARBA00022692"/>
    </source>
</evidence>
<evidence type="ECO:0000313" key="8">
    <source>
        <dbReference type="EMBL" id="SDU11399.1"/>
    </source>
</evidence>
<feature type="transmembrane region" description="Helical" evidence="6">
    <location>
        <begin position="422"/>
        <end position="442"/>
    </location>
</feature>
<proteinExistence type="predicted"/>
<evidence type="ECO:0000256" key="1">
    <source>
        <dbReference type="ARBA" id="ARBA00004651"/>
    </source>
</evidence>
<feature type="transmembrane region" description="Helical" evidence="6">
    <location>
        <begin position="331"/>
        <end position="354"/>
    </location>
</feature>
<keyword evidence="3 6" id="KW-0812">Transmembrane</keyword>
<gene>
    <name evidence="8" type="ORF">SAMN04488563_0145</name>
</gene>
<feature type="domain" description="ABC3 transporter permease C-terminal" evidence="7">
    <location>
        <begin position="283"/>
        <end position="403"/>
    </location>
</feature>
<dbReference type="STRING" id="419479.SAMN04488563_0145"/>
<keyword evidence="5 6" id="KW-0472">Membrane</keyword>
<feature type="domain" description="ABC3 transporter permease C-terminal" evidence="7">
    <location>
        <begin position="733"/>
        <end position="846"/>
    </location>
</feature>
<accession>A0A1H2FVQ0</accession>
<dbReference type="RefSeq" id="WP_197683485.1">
    <property type="nucleotide sequence ID" value="NZ_KQ061225.1"/>
</dbReference>
<dbReference type="Proteomes" id="UP000182977">
    <property type="component" value="Chromosome I"/>
</dbReference>
<dbReference type="InterPro" id="IPR038766">
    <property type="entry name" value="Membrane_comp_ABC_pdt"/>
</dbReference>
<evidence type="ECO:0000259" key="7">
    <source>
        <dbReference type="Pfam" id="PF02687"/>
    </source>
</evidence>
<evidence type="ECO:0000256" key="6">
    <source>
        <dbReference type="SAM" id="Phobius"/>
    </source>
</evidence>
<dbReference type="EMBL" id="LT629791">
    <property type="protein sequence ID" value="SDU11399.1"/>
    <property type="molecule type" value="Genomic_DNA"/>
</dbReference>
<comment type="subcellular location">
    <subcellularLocation>
        <location evidence="1">Cell membrane</location>
        <topology evidence="1">Multi-pass membrane protein</topology>
    </subcellularLocation>
</comment>
<dbReference type="AlphaFoldDB" id="A0A1H2FVQ0"/>